<protein>
    <recommendedName>
        <fullName evidence="4">MULE transposase domain-containing protein</fullName>
    </recommendedName>
</protein>
<evidence type="ECO:0000313" key="3">
    <source>
        <dbReference type="Proteomes" id="UP000269721"/>
    </source>
</evidence>
<feature type="transmembrane region" description="Helical" evidence="1">
    <location>
        <begin position="303"/>
        <end position="325"/>
    </location>
</feature>
<dbReference type="Proteomes" id="UP000269721">
    <property type="component" value="Unassembled WGS sequence"/>
</dbReference>
<keyword evidence="3" id="KW-1185">Reference proteome</keyword>
<evidence type="ECO:0000256" key="1">
    <source>
        <dbReference type="SAM" id="Phobius"/>
    </source>
</evidence>
<gene>
    <name evidence="2" type="ORF">BDK51DRAFT_42160</name>
</gene>
<keyword evidence="1" id="KW-0812">Transmembrane</keyword>
<dbReference type="AlphaFoldDB" id="A0A4P9WP89"/>
<evidence type="ECO:0008006" key="4">
    <source>
        <dbReference type="Google" id="ProtNLM"/>
    </source>
</evidence>
<dbReference type="OrthoDB" id="2422225at2759"/>
<keyword evidence="1" id="KW-1133">Transmembrane helix</keyword>
<name>A0A4P9WP89_9FUNG</name>
<organism evidence="2 3">
    <name type="scientific">Blyttiomyces helicus</name>
    <dbReference type="NCBI Taxonomy" id="388810"/>
    <lineage>
        <taxon>Eukaryota</taxon>
        <taxon>Fungi</taxon>
        <taxon>Fungi incertae sedis</taxon>
        <taxon>Chytridiomycota</taxon>
        <taxon>Chytridiomycota incertae sedis</taxon>
        <taxon>Chytridiomycetes</taxon>
        <taxon>Chytridiomycetes incertae sedis</taxon>
        <taxon>Blyttiomyces</taxon>
    </lineage>
</organism>
<keyword evidence="1" id="KW-0472">Membrane</keyword>
<accession>A0A4P9WP89</accession>
<evidence type="ECO:0000313" key="2">
    <source>
        <dbReference type="EMBL" id="RKO94312.1"/>
    </source>
</evidence>
<dbReference type="EMBL" id="KZ993937">
    <property type="protein sequence ID" value="RKO94312.1"/>
    <property type="molecule type" value="Genomic_DNA"/>
</dbReference>
<reference evidence="3" key="1">
    <citation type="journal article" date="2018" name="Nat. Microbiol.">
        <title>Leveraging single-cell genomics to expand the fungal tree of life.</title>
        <authorList>
            <person name="Ahrendt S.R."/>
            <person name="Quandt C.A."/>
            <person name="Ciobanu D."/>
            <person name="Clum A."/>
            <person name="Salamov A."/>
            <person name="Andreopoulos B."/>
            <person name="Cheng J.F."/>
            <person name="Woyke T."/>
            <person name="Pelin A."/>
            <person name="Henrissat B."/>
            <person name="Reynolds N.K."/>
            <person name="Benny G.L."/>
            <person name="Smith M.E."/>
            <person name="James T.Y."/>
            <person name="Grigoriev I.V."/>
        </authorList>
    </citation>
    <scope>NUCLEOTIDE SEQUENCE [LARGE SCALE GENOMIC DNA]</scope>
</reference>
<sequence length="589" mass="65753">MKPLVPLLPVHSYMDECKISTNTNSHPFTNSSRIIHTLPKSLSTPNSLNPFAITTTAKSLRPTGFGRAGLRLRTPWELLAGGQPALTSKETGVTVFSSAGLQRIRRGCLAHVHVTFEVVLNEEGQEDLEACGPFLAIQGVLEHSQGCNELPFRGAPTLPHLTIAETAKQKIRVGIPASRILGNKNNVQYPMTHPDLPRHIGNVRFWLSKEYIASFRRDLRAELLSISPDLLAEQNIHKFQTPLLDDKNDDLREAVFHYQPNTSKSDIFELGISSPAMLAAAWQYAHGEVILMDGTFSVYLHKILLFVMLVIGENNHGVPVALFLFSAPLGNSRTSSGYDSKILEQFFLIVPYIYVTVLLQICMTATYLKEINALKAVWPAIIGLLCMFHVSQSWKNQLIKELGRGGPPDVVSTRQLIAELSKSPPKADLVPMATKLKADLEISFLTQTFPTTSSGYENLYMWHRTNPPVLRVVEGGVNFMPYLFKHWLRLNVLLMWLAQFREQASHAANVPCRVLPNTNNHTEGFNSTFQTYGLAAVKLNGRRIRVDVFVAYCIRVILPRILARRALERETVELRARRGPGQAPSPASD</sequence>
<proteinExistence type="predicted"/>
<feature type="transmembrane region" description="Helical" evidence="1">
    <location>
        <begin position="346"/>
        <end position="367"/>
    </location>
</feature>